<dbReference type="AlphaFoldDB" id="A0A401HC05"/>
<accession>A0A401HC05</accession>
<protein>
    <recommendedName>
        <fullName evidence="3">PIN domain-containing protein</fullName>
    </recommendedName>
</protein>
<dbReference type="RefSeq" id="WP_131160820.1">
    <property type="nucleotide sequence ID" value="NZ_BDMD01000141.1"/>
</dbReference>
<name>A0A401HC05_AERPX</name>
<sequence length="61" mass="6792">MSTSLREPVFLDSSVILRYFTSDLAAKDIIEGGYVSAVKAIVYSEVTLNLLKLLYMEKCGE</sequence>
<dbReference type="Proteomes" id="UP000291213">
    <property type="component" value="Unassembled WGS sequence"/>
</dbReference>
<dbReference type="EMBL" id="BDMD01000141">
    <property type="protein sequence ID" value="GBF09924.1"/>
    <property type="molecule type" value="Genomic_DNA"/>
</dbReference>
<proteinExistence type="predicted"/>
<evidence type="ECO:0000313" key="2">
    <source>
        <dbReference type="Proteomes" id="UP000291213"/>
    </source>
</evidence>
<gene>
    <name evidence="1" type="ORF">apy_16490</name>
</gene>
<evidence type="ECO:0008006" key="3">
    <source>
        <dbReference type="Google" id="ProtNLM"/>
    </source>
</evidence>
<reference evidence="1 2" key="1">
    <citation type="submission" date="2017-02" db="EMBL/GenBank/DDBJ databases">
        <title>isolation and characterization of a novel temperate virus Aeropyrum globular virus 1 infecting hyperthermophilic archaeon Aeropyrum.</title>
        <authorList>
            <person name="Yumiya M."/>
            <person name="Yoshida T."/>
            <person name="Sako Y."/>
        </authorList>
    </citation>
    <scope>NUCLEOTIDE SEQUENCE [LARGE SCALE GENOMIC DNA]</scope>
    <source>
        <strain evidence="1 2">YK1-12-2013</strain>
    </source>
</reference>
<organism evidence="1 2">
    <name type="scientific">Aeropyrum pernix</name>
    <dbReference type="NCBI Taxonomy" id="56636"/>
    <lineage>
        <taxon>Archaea</taxon>
        <taxon>Thermoproteota</taxon>
        <taxon>Thermoprotei</taxon>
        <taxon>Desulfurococcales</taxon>
        <taxon>Desulfurococcaceae</taxon>
        <taxon>Aeropyrum</taxon>
    </lineage>
</organism>
<evidence type="ECO:0000313" key="1">
    <source>
        <dbReference type="EMBL" id="GBF09924.1"/>
    </source>
</evidence>
<comment type="caution">
    <text evidence="1">The sequence shown here is derived from an EMBL/GenBank/DDBJ whole genome shotgun (WGS) entry which is preliminary data.</text>
</comment>